<sequence length="36" mass="4572">MEKELLDFFLWFRENGEKYVCHPIEHMIKIYLNEKK</sequence>
<gene>
    <name evidence="1" type="ORF">UFOVP523_29</name>
</gene>
<protein>
    <submittedName>
        <fullName evidence="1">Uncharacterized protein</fullName>
    </submittedName>
</protein>
<proteinExistence type="predicted"/>
<evidence type="ECO:0000313" key="1">
    <source>
        <dbReference type="EMBL" id="CAB4148862.1"/>
    </source>
</evidence>
<dbReference type="EMBL" id="LR796502">
    <property type="protein sequence ID" value="CAB4148862.1"/>
    <property type="molecule type" value="Genomic_DNA"/>
</dbReference>
<organism evidence="1">
    <name type="scientific">uncultured Caudovirales phage</name>
    <dbReference type="NCBI Taxonomy" id="2100421"/>
    <lineage>
        <taxon>Viruses</taxon>
        <taxon>Duplodnaviria</taxon>
        <taxon>Heunggongvirae</taxon>
        <taxon>Uroviricota</taxon>
        <taxon>Caudoviricetes</taxon>
        <taxon>Peduoviridae</taxon>
        <taxon>Maltschvirus</taxon>
        <taxon>Maltschvirus maltsch</taxon>
    </lineage>
</organism>
<name>A0A6J5MQX6_9CAUD</name>
<accession>A0A6J5MQX6</accession>
<reference evidence="1" key="1">
    <citation type="submission" date="2020-04" db="EMBL/GenBank/DDBJ databases">
        <authorList>
            <person name="Chiriac C."/>
            <person name="Salcher M."/>
            <person name="Ghai R."/>
            <person name="Kavagutti S V."/>
        </authorList>
    </citation>
    <scope>NUCLEOTIDE SEQUENCE</scope>
</reference>